<dbReference type="SUPFAM" id="SSF51261">
    <property type="entry name" value="Duplicated hybrid motif"/>
    <property type="match status" value="1"/>
</dbReference>
<dbReference type="AlphaFoldDB" id="A0A7K1XYQ5"/>
<keyword evidence="6" id="KW-0482">Metalloprotease</keyword>
<evidence type="ECO:0000259" key="8">
    <source>
        <dbReference type="Pfam" id="PF01551"/>
    </source>
</evidence>
<evidence type="ECO:0000313" key="9">
    <source>
        <dbReference type="EMBL" id="MXV16125.1"/>
    </source>
</evidence>
<dbReference type="GO" id="GO:0046872">
    <property type="term" value="F:metal ion binding"/>
    <property type="evidence" value="ECO:0007669"/>
    <property type="project" value="UniProtKB-KW"/>
</dbReference>
<dbReference type="Gene3D" id="2.70.70.10">
    <property type="entry name" value="Glucose Permease (Domain IIA)"/>
    <property type="match status" value="1"/>
</dbReference>
<evidence type="ECO:0000256" key="3">
    <source>
        <dbReference type="ARBA" id="ARBA00022723"/>
    </source>
</evidence>
<keyword evidence="5" id="KW-0862">Zinc</keyword>
<dbReference type="InterPro" id="IPR016047">
    <property type="entry name" value="M23ase_b-sheet_dom"/>
</dbReference>
<keyword evidence="2" id="KW-0645">Protease</keyword>
<keyword evidence="10" id="KW-1185">Reference proteome</keyword>
<dbReference type="GO" id="GO:0006508">
    <property type="term" value="P:proteolysis"/>
    <property type="evidence" value="ECO:0007669"/>
    <property type="project" value="UniProtKB-KW"/>
</dbReference>
<protein>
    <submittedName>
        <fullName evidence="9">Peptidoglycan DD-metalloendopeptidase family protein</fullName>
    </submittedName>
</protein>
<feature type="domain" description="M23ase beta-sheet core" evidence="8">
    <location>
        <begin position="182"/>
        <end position="276"/>
    </location>
</feature>
<evidence type="ECO:0000256" key="5">
    <source>
        <dbReference type="ARBA" id="ARBA00022833"/>
    </source>
</evidence>
<proteinExistence type="predicted"/>
<keyword evidence="3" id="KW-0479">Metal-binding</keyword>
<comment type="caution">
    <text evidence="9">The sequence shown here is derived from an EMBL/GenBank/DDBJ whole genome shotgun (WGS) entry which is preliminary data.</text>
</comment>
<keyword evidence="4" id="KW-0378">Hydrolase</keyword>
<keyword evidence="7" id="KW-0812">Transmembrane</keyword>
<name>A0A7K1XYQ5_9SPHI</name>
<dbReference type="PANTHER" id="PTHR21666:SF288">
    <property type="entry name" value="CELL DIVISION PROTEIN YTFB"/>
    <property type="match status" value="1"/>
</dbReference>
<reference evidence="9 10" key="1">
    <citation type="submission" date="2019-11" db="EMBL/GenBank/DDBJ databases">
        <title>Pedobacter sp. HMF7056 Genome sequencing and assembly.</title>
        <authorList>
            <person name="Kang H."/>
            <person name="Kim H."/>
            <person name="Joh K."/>
        </authorList>
    </citation>
    <scope>NUCLEOTIDE SEQUENCE [LARGE SCALE GENOMIC DNA]</scope>
    <source>
        <strain evidence="9 10">HMF7056</strain>
    </source>
</reference>
<dbReference type="FunFam" id="2.70.70.10:FF:000006">
    <property type="entry name" value="M23 family peptidase"/>
    <property type="match status" value="1"/>
</dbReference>
<comment type="cofactor">
    <cofactor evidence="1">
        <name>Zn(2+)</name>
        <dbReference type="ChEBI" id="CHEBI:29105"/>
    </cofactor>
</comment>
<evidence type="ECO:0000256" key="4">
    <source>
        <dbReference type="ARBA" id="ARBA00022801"/>
    </source>
</evidence>
<dbReference type="InterPro" id="IPR011055">
    <property type="entry name" value="Dup_hybrid_motif"/>
</dbReference>
<dbReference type="Pfam" id="PF01551">
    <property type="entry name" value="Peptidase_M23"/>
    <property type="match status" value="1"/>
</dbReference>
<sequence>MLVSERPGQSTILIIDLNKPKLTSARVKTKHITRAKYYVTCIVVSVLSMLAATAFLSQRNRENEEKLRQMNVQLSALKAQIPERADTSKLRGYIEHIEKKLSSINKTLLKRGVRGFSKDAAGGGSEVLSSLPLVENYALMDQYVSRVLSGISNVPLGYPGQPSVTSRFGFRNDPYDFSRTEFHPGLDFRGNQGDAVKSTAGGKVVRAGWFSGYGKCVRVKHIAGYETLYGHLSKIVVREGETITAGQLIGKVGSTGRSTGAHLHYEVRLHNKLINPVKFLNLVN</sequence>
<gene>
    <name evidence="9" type="ORF">GS398_12490</name>
</gene>
<keyword evidence="7" id="KW-0472">Membrane</keyword>
<evidence type="ECO:0000256" key="2">
    <source>
        <dbReference type="ARBA" id="ARBA00022670"/>
    </source>
</evidence>
<evidence type="ECO:0000256" key="7">
    <source>
        <dbReference type="SAM" id="Phobius"/>
    </source>
</evidence>
<dbReference type="RefSeq" id="WP_160907144.1">
    <property type="nucleotide sequence ID" value="NZ_WVHS01000003.1"/>
</dbReference>
<dbReference type="Proteomes" id="UP000451233">
    <property type="component" value="Unassembled WGS sequence"/>
</dbReference>
<feature type="transmembrane region" description="Helical" evidence="7">
    <location>
        <begin position="37"/>
        <end position="56"/>
    </location>
</feature>
<dbReference type="InterPro" id="IPR050570">
    <property type="entry name" value="Cell_wall_metabolism_enzyme"/>
</dbReference>
<dbReference type="PANTHER" id="PTHR21666">
    <property type="entry name" value="PEPTIDASE-RELATED"/>
    <property type="match status" value="1"/>
</dbReference>
<accession>A0A7K1XYQ5</accession>
<evidence type="ECO:0000256" key="1">
    <source>
        <dbReference type="ARBA" id="ARBA00001947"/>
    </source>
</evidence>
<dbReference type="CDD" id="cd12797">
    <property type="entry name" value="M23_peptidase"/>
    <property type="match status" value="1"/>
</dbReference>
<dbReference type="GO" id="GO:0004222">
    <property type="term" value="F:metalloendopeptidase activity"/>
    <property type="evidence" value="ECO:0007669"/>
    <property type="project" value="TreeGrafter"/>
</dbReference>
<organism evidence="9 10">
    <name type="scientific">Hufsiella ginkgonis</name>
    <dbReference type="NCBI Taxonomy" id="2695274"/>
    <lineage>
        <taxon>Bacteria</taxon>
        <taxon>Pseudomonadati</taxon>
        <taxon>Bacteroidota</taxon>
        <taxon>Sphingobacteriia</taxon>
        <taxon>Sphingobacteriales</taxon>
        <taxon>Sphingobacteriaceae</taxon>
        <taxon>Hufsiella</taxon>
    </lineage>
</organism>
<evidence type="ECO:0000313" key="10">
    <source>
        <dbReference type="Proteomes" id="UP000451233"/>
    </source>
</evidence>
<evidence type="ECO:0000256" key="6">
    <source>
        <dbReference type="ARBA" id="ARBA00023049"/>
    </source>
</evidence>
<dbReference type="EMBL" id="WVHS01000003">
    <property type="protein sequence ID" value="MXV16125.1"/>
    <property type="molecule type" value="Genomic_DNA"/>
</dbReference>
<keyword evidence="7" id="KW-1133">Transmembrane helix</keyword>